<sequence>MNNISSGNLPDEINVIIEIPMNSEGVKYEFNKKAGVIEVDRFMNVAMRYPCNYGYIPGTLGADGDPLDVLLIAQAPLLPGCLIKARVIGALEMEDESGMDEKIIVLPTVKLDPLYSNIKDISDLPEIQKKKIKHFFEHYKDLEEGKWVKVTGWLNSNQAKDLILNTKNEN</sequence>
<feature type="binding site" evidence="5">
    <location>
        <position position="27"/>
    </location>
    <ligand>
        <name>substrate</name>
    </ligand>
</feature>
<dbReference type="GO" id="GO:0000287">
    <property type="term" value="F:magnesium ion binding"/>
    <property type="evidence" value="ECO:0007669"/>
    <property type="project" value="UniProtKB-UniRule"/>
</dbReference>
<feature type="binding site" evidence="5">
    <location>
        <position position="68"/>
    </location>
    <ligand>
        <name>Mg(2+)</name>
        <dbReference type="ChEBI" id="CHEBI:18420"/>
        <label>2</label>
    </ligand>
</feature>
<dbReference type="InterPro" id="IPR008162">
    <property type="entry name" value="Pyrophosphatase"/>
</dbReference>
<evidence type="ECO:0000256" key="4">
    <source>
        <dbReference type="ARBA" id="ARBA00022842"/>
    </source>
</evidence>
<dbReference type="EC" id="3.6.1.1" evidence="5"/>
<evidence type="ECO:0000256" key="5">
    <source>
        <dbReference type="HAMAP-Rule" id="MF_00209"/>
    </source>
</evidence>
<reference evidence="6 7" key="1">
    <citation type="submission" date="2018-03" db="EMBL/GenBank/DDBJ databases">
        <title>A gene transfer event suggests a long-term partnership between eustigmatophyte algae and a novel lineage of endosymbiotic bacteria.</title>
        <authorList>
            <person name="Yurchenko T."/>
            <person name="Sevcikova T."/>
            <person name="Pribyl P."/>
            <person name="El Karkouri K."/>
            <person name="Klimes V."/>
            <person name="Amaral R."/>
            <person name="Zbrankova V."/>
            <person name="Kim E."/>
            <person name="Raoult D."/>
            <person name="Santos L.M.A."/>
            <person name="Elias M."/>
        </authorList>
    </citation>
    <scope>NUCLEOTIDE SEQUENCE [LARGE SCALE GENOMIC DNA]</scope>
    <source>
        <strain evidence="6">CCALA 838</strain>
    </source>
</reference>
<proteinExistence type="inferred from homology"/>
<feature type="binding site" evidence="5">
    <location>
        <position position="63"/>
    </location>
    <ligand>
        <name>Mg(2+)</name>
        <dbReference type="ChEBI" id="CHEBI:18420"/>
        <label>1</label>
    </ligand>
</feature>
<comment type="subunit">
    <text evidence="5">Homohexamer.</text>
</comment>
<dbReference type="Proteomes" id="UP000241762">
    <property type="component" value="Chromosome"/>
</dbReference>
<protein>
    <recommendedName>
        <fullName evidence="5">Inorganic pyrophosphatase</fullName>
        <ecNumber evidence="5">3.6.1.1</ecNumber>
    </recommendedName>
    <alternativeName>
        <fullName evidence="5">Pyrophosphate phospho-hydrolase</fullName>
        <shortName evidence="5">PPase</shortName>
    </alternativeName>
</protein>
<keyword evidence="5" id="KW-0963">Cytoplasm</keyword>
<dbReference type="CDD" id="cd00412">
    <property type="entry name" value="pyrophosphatase"/>
    <property type="match status" value="1"/>
</dbReference>
<comment type="catalytic activity">
    <reaction evidence="5">
        <text>diphosphate + H2O = 2 phosphate + H(+)</text>
        <dbReference type="Rhea" id="RHEA:24576"/>
        <dbReference type="ChEBI" id="CHEBI:15377"/>
        <dbReference type="ChEBI" id="CHEBI:15378"/>
        <dbReference type="ChEBI" id="CHEBI:33019"/>
        <dbReference type="ChEBI" id="CHEBI:43474"/>
        <dbReference type="EC" id="3.6.1.1"/>
    </reaction>
</comment>
<name>A0A2P1P7C6_9RICK</name>
<evidence type="ECO:0000256" key="1">
    <source>
        <dbReference type="ARBA" id="ARBA00001946"/>
    </source>
</evidence>
<dbReference type="RefSeq" id="WP_106874041.1">
    <property type="nucleotide sequence ID" value="NZ_CP027845.1"/>
</dbReference>
<dbReference type="EMBL" id="CP027845">
    <property type="protein sequence ID" value="AVP87169.1"/>
    <property type="molecule type" value="Genomic_DNA"/>
</dbReference>
<comment type="subcellular location">
    <subcellularLocation>
        <location evidence="5">Cytoplasm</location>
    </subcellularLocation>
</comment>
<feature type="binding site" evidence="5">
    <location>
        <position position="100"/>
    </location>
    <ligand>
        <name>Mg(2+)</name>
        <dbReference type="ChEBI" id="CHEBI:18420"/>
        <label>1</label>
    </ligand>
</feature>
<gene>
    <name evidence="5" type="primary">ppa</name>
    <name evidence="6" type="ORF">phytr_2110</name>
</gene>
<feature type="binding site" evidence="5">
    <location>
        <position position="68"/>
    </location>
    <ligand>
        <name>Mg(2+)</name>
        <dbReference type="ChEBI" id="CHEBI:18420"/>
        <label>1</label>
    </ligand>
</feature>
<evidence type="ECO:0000256" key="3">
    <source>
        <dbReference type="ARBA" id="ARBA00022801"/>
    </source>
</evidence>
<dbReference type="Pfam" id="PF00719">
    <property type="entry name" value="Pyrophosphatase"/>
    <property type="match status" value="1"/>
</dbReference>
<comment type="function">
    <text evidence="5">Catalyzes the hydrolysis of inorganic pyrophosphate (PPi) forming two phosphate ions.</text>
</comment>
<dbReference type="GO" id="GO:0006796">
    <property type="term" value="P:phosphate-containing compound metabolic process"/>
    <property type="evidence" value="ECO:0007669"/>
    <property type="project" value="InterPro"/>
</dbReference>
<evidence type="ECO:0000313" key="7">
    <source>
        <dbReference type="Proteomes" id="UP000241762"/>
    </source>
</evidence>
<organism evidence="6 7">
    <name type="scientific">Candidatus Phycorickettsia trachydisci</name>
    <dbReference type="NCBI Taxonomy" id="2115978"/>
    <lineage>
        <taxon>Bacteria</taxon>
        <taxon>Pseudomonadati</taxon>
        <taxon>Pseudomonadota</taxon>
        <taxon>Alphaproteobacteria</taxon>
        <taxon>Rickettsiales</taxon>
        <taxon>Rickettsiaceae</taxon>
        <taxon>Candidatus Phycorickettsia</taxon>
    </lineage>
</organism>
<evidence type="ECO:0000313" key="6">
    <source>
        <dbReference type="EMBL" id="AVP87169.1"/>
    </source>
</evidence>
<dbReference type="AlphaFoldDB" id="A0A2P1P7C6"/>
<comment type="similarity">
    <text evidence="5">Belongs to the PPase family.</text>
</comment>
<dbReference type="GO" id="GO:0005737">
    <property type="term" value="C:cytoplasm"/>
    <property type="evidence" value="ECO:0007669"/>
    <property type="project" value="UniProtKB-SubCell"/>
</dbReference>
<dbReference type="KEGG" id="ptc:phytr_2110"/>
<comment type="cofactor">
    <cofactor evidence="1 5">
        <name>Mg(2+)</name>
        <dbReference type="ChEBI" id="CHEBI:18420"/>
    </cofactor>
</comment>
<keyword evidence="4 5" id="KW-0460">Magnesium</keyword>
<dbReference type="PROSITE" id="PS00387">
    <property type="entry name" value="PPASE"/>
    <property type="match status" value="1"/>
</dbReference>
<keyword evidence="3 5" id="KW-0378">Hydrolase</keyword>
<accession>A0A2P1P7C6</accession>
<feature type="binding site" evidence="5">
    <location>
        <position position="41"/>
    </location>
    <ligand>
        <name>substrate</name>
    </ligand>
</feature>
<feature type="binding site" evidence="5">
    <location>
        <position position="53"/>
    </location>
    <ligand>
        <name>substrate</name>
    </ligand>
</feature>
<dbReference type="OrthoDB" id="5187599at2"/>
<dbReference type="PANTHER" id="PTHR10286">
    <property type="entry name" value="INORGANIC PYROPHOSPHATASE"/>
    <property type="match status" value="1"/>
</dbReference>
<feature type="binding site" evidence="5">
    <location>
        <position position="139"/>
    </location>
    <ligand>
        <name>substrate</name>
    </ligand>
</feature>
<dbReference type="HAMAP" id="MF_00209">
    <property type="entry name" value="Inorganic_PPase"/>
    <property type="match status" value="1"/>
</dbReference>
<dbReference type="GO" id="GO:0004427">
    <property type="term" value="F:inorganic diphosphate phosphatase activity"/>
    <property type="evidence" value="ECO:0007669"/>
    <property type="project" value="UniProtKB-UniRule"/>
</dbReference>
<dbReference type="InterPro" id="IPR036649">
    <property type="entry name" value="Pyrophosphatase_sf"/>
</dbReference>
<keyword evidence="7" id="KW-1185">Reference proteome</keyword>
<dbReference type="SUPFAM" id="SSF50324">
    <property type="entry name" value="Inorganic pyrophosphatase"/>
    <property type="match status" value="1"/>
</dbReference>
<dbReference type="NCBIfam" id="NF002317">
    <property type="entry name" value="PRK01250.1"/>
    <property type="match status" value="1"/>
</dbReference>
<evidence type="ECO:0000256" key="2">
    <source>
        <dbReference type="ARBA" id="ARBA00022723"/>
    </source>
</evidence>
<keyword evidence="2 5" id="KW-0479">Metal-binding</keyword>
<dbReference type="Gene3D" id="3.90.80.10">
    <property type="entry name" value="Inorganic pyrophosphatase"/>
    <property type="match status" value="1"/>
</dbReference>